<sequence>MAQNSSDIELVMLTIDDYEEVVQLYGEQYLKRNPLAKVCKETTLKDQGESQVKDIKRTLDSGLSIGVRDKTTKVLVGLRLSAIFHVDKTSTCYVGDENEPSKTYRVLARYSPFGKEIKDLGVTTVLELYAVCVHKDYCRRGIAAMIIKVIVHVNISQLSN</sequence>
<name>A0A8J5N2J7_HOMAM</name>
<dbReference type="SUPFAM" id="SSF55729">
    <property type="entry name" value="Acyl-CoA N-acyltransferases (Nat)"/>
    <property type="match status" value="1"/>
</dbReference>
<protein>
    <submittedName>
        <fullName evidence="1">Uncharacterized protein</fullName>
    </submittedName>
</protein>
<evidence type="ECO:0000313" key="1">
    <source>
        <dbReference type="EMBL" id="KAG7172046.1"/>
    </source>
</evidence>
<gene>
    <name evidence="1" type="ORF">Hamer_G001022</name>
</gene>
<organism evidence="1 2">
    <name type="scientific">Homarus americanus</name>
    <name type="common">American lobster</name>
    <dbReference type="NCBI Taxonomy" id="6706"/>
    <lineage>
        <taxon>Eukaryota</taxon>
        <taxon>Metazoa</taxon>
        <taxon>Ecdysozoa</taxon>
        <taxon>Arthropoda</taxon>
        <taxon>Crustacea</taxon>
        <taxon>Multicrustacea</taxon>
        <taxon>Malacostraca</taxon>
        <taxon>Eumalacostraca</taxon>
        <taxon>Eucarida</taxon>
        <taxon>Decapoda</taxon>
        <taxon>Pleocyemata</taxon>
        <taxon>Astacidea</taxon>
        <taxon>Nephropoidea</taxon>
        <taxon>Nephropidae</taxon>
        <taxon>Homarus</taxon>
    </lineage>
</organism>
<keyword evidence="2" id="KW-1185">Reference proteome</keyword>
<comment type="caution">
    <text evidence="1">The sequence shown here is derived from an EMBL/GenBank/DDBJ whole genome shotgun (WGS) entry which is preliminary data.</text>
</comment>
<dbReference type="Proteomes" id="UP000747542">
    <property type="component" value="Unassembled WGS sequence"/>
</dbReference>
<dbReference type="EMBL" id="JAHLQT010011632">
    <property type="protein sequence ID" value="KAG7172046.1"/>
    <property type="molecule type" value="Genomic_DNA"/>
</dbReference>
<dbReference type="InterPro" id="IPR016181">
    <property type="entry name" value="Acyl_CoA_acyltransferase"/>
</dbReference>
<reference evidence="1" key="1">
    <citation type="journal article" date="2021" name="Sci. Adv.">
        <title>The American lobster genome reveals insights on longevity, neural, and immune adaptations.</title>
        <authorList>
            <person name="Polinski J.M."/>
            <person name="Zimin A.V."/>
            <person name="Clark K.F."/>
            <person name="Kohn A.B."/>
            <person name="Sadowski N."/>
            <person name="Timp W."/>
            <person name="Ptitsyn A."/>
            <person name="Khanna P."/>
            <person name="Romanova D.Y."/>
            <person name="Williams P."/>
            <person name="Greenwood S.J."/>
            <person name="Moroz L.L."/>
            <person name="Walt D.R."/>
            <person name="Bodnar A.G."/>
        </authorList>
    </citation>
    <scope>NUCLEOTIDE SEQUENCE</scope>
    <source>
        <strain evidence="1">GMGI-L3</strain>
    </source>
</reference>
<proteinExistence type="predicted"/>
<dbReference type="AlphaFoldDB" id="A0A8J5N2J7"/>
<accession>A0A8J5N2J7</accession>
<dbReference type="Gene3D" id="3.40.630.30">
    <property type="match status" value="1"/>
</dbReference>
<evidence type="ECO:0000313" key="2">
    <source>
        <dbReference type="Proteomes" id="UP000747542"/>
    </source>
</evidence>